<evidence type="ECO:0000313" key="2">
    <source>
        <dbReference type="Proteomes" id="UP001283361"/>
    </source>
</evidence>
<accession>A0AAE1B7U3</accession>
<dbReference type="EMBL" id="JAWDGP010000445">
    <property type="protein sequence ID" value="KAK3800541.1"/>
    <property type="molecule type" value="Genomic_DNA"/>
</dbReference>
<organism evidence="1 2">
    <name type="scientific">Elysia crispata</name>
    <name type="common">lettuce slug</name>
    <dbReference type="NCBI Taxonomy" id="231223"/>
    <lineage>
        <taxon>Eukaryota</taxon>
        <taxon>Metazoa</taxon>
        <taxon>Spiralia</taxon>
        <taxon>Lophotrochozoa</taxon>
        <taxon>Mollusca</taxon>
        <taxon>Gastropoda</taxon>
        <taxon>Heterobranchia</taxon>
        <taxon>Euthyneura</taxon>
        <taxon>Panpulmonata</taxon>
        <taxon>Sacoglossa</taxon>
        <taxon>Placobranchoidea</taxon>
        <taxon>Plakobranchidae</taxon>
        <taxon>Elysia</taxon>
    </lineage>
</organism>
<comment type="caution">
    <text evidence="1">The sequence shown here is derived from an EMBL/GenBank/DDBJ whole genome shotgun (WGS) entry which is preliminary data.</text>
</comment>
<name>A0AAE1B7U3_9GAST</name>
<reference evidence="1" key="1">
    <citation type="journal article" date="2023" name="G3 (Bethesda)">
        <title>A reference genome for the long-term kleptoplast-retaining sea slug Elysia crispata morphotype clarki.</title>
        <authorList>
            <person name="Eastman K.E."/>
            <person name="Pendleton A.L."/>
            <person name="Shaikh M.A."/>
            <person name="Suttiyut T."/>
            <person name="Ogas R."/>
            <person name="Tomko P."/>
            <person name="Gavelis G."/>
            <person name="Widhalm J.R."/>
            <person name="Wisecaver J.H."/>
        </authorList>
    </citation>
    <scope>NUCLEOTIDE SEQUENCE</scope>
    <source>
        <strain evidence="1">ECLA1</strain>
    </source>
</reference>
<evidence type="ECO:0000313" key="1">
    <source>
        <dbReference type="EMBL" id="KAK3800541.1"/>
    </source>
</evidence>
<gene>
    <name evidence="1" type="ORF">RRG08_013383</name>
</gene>
<keyword evidence="2" id="KW-1185">Reference proteome</keyword>
<dbReference type="AlphaFoldDB" id="A0AAE1B7U3"/>
<proteinExistence type="predicted"/>
<protein>
    <submittedName>
        <fullName evidence="1">Uncharacterized protein</fullName>
    </submittedName>
</protein>
<dbReference type="Proteomes" id="UP001283361">
    <property type="component" value="Unassembled WGS sequence"/>
</dbReference>
<sequence>MSAATFRSGGLVGRAAGLTTPQYVRRNIPERVSRGDLSCCGGLQLLWRAAGLTTPQYVRRNIPERVSRVELSCYGGLQV</sequence>